<sequence length="466" mass="52919">MGNKIYKHIIIVKILVVVLLFAPLFLSQVHVAVPAAVEGFANRILENAGTFTLPFGLLYELDRFTNIVALQDSNGSVADAFLTPIIFLLTCSMWCGVFYWLISLMKKNQAVAPVSGNEYWKKIFLSDLLISLVSFTFIFLLSKHNTDGDTGGNYLLYMGVLGLTIFCSFLLGTMWWAAEKLWTRNRLFGIIIASTAGIAALVVIFIAVQTVRKSDRPEYSPFDGVETAAATELDAAALATDSVTYEIKTPEEFPLSVSQLREAAAYLLHEQLELDSTAVKKRQTSDLALMWHSYVQPLYYEGEAEDPYDTPAYTKNHGLESAIRQFAWAGRDEARLRESFAGYKNLLHEMLPYNTYQRSFVRYYVEKLLLTYSALQAQEDVTVKLEKLYTKMAVTTDYTASEDFIGDVRQVLNNMDRIDPSLNNNDLNARRMNVWLVSFWARRYNEGNQQTVYDILKEIRDMYSGD</sequence>
<evidence type="ECO:0000256" key="1">
    <source>
        <dbReference type="SAM" id="Phobius"/>
    </source>
</evidence>
<feature type="transmembrane region" description="Helical" evidence="1">
    <location>
        <begin position="154"/>
        <end position="175"/>
    </location>
</feature>
<name>A0A1T5P2K5_9BACT</name>
<evidence type="ECO:0000313" key="2">
    <source>
        <dbReference type="EMBL" id="SKD06846.1"/>
    </source>
</evidence>
<gene>
    <name evidence="2" type="ORF">SAMN05660461_3580</name>
</gene>
<organism evidence="2 3">
    <name type="scientific">Chitinophaga ginsengisegetis</name>
    <dbReference type="NCBI Taxonomy" id="393003"/>
    <lineage>
        <taxon>Bacteria</taxon>
        <taxon>Pseudomonadati</taxon>
        <taxon>Bacteroidota</taxon>
        <taxon>Chitinophagia</taxon>
        <taxon>Chitinophagales</taxon>
        <taxon>Chitinophagaceae</taxon>
        <taxon>Chitinophaga</taxon>
    </lineage>
</organism>
<feature type="transmembrane region" description="Helical" evidence="1">
    <location>
        <begin position="81"/>
        <end position="102"/>
    </location>
</feature>
<keyword evidence="1" id="KW-0472">Membrane</keyword>
<feature type="transmembrane region" description="Helical" evidence="1">
    <location>
        <begin position="123"/>
        <end position="142"/>
    </location>
</feature>
<accession>A0A1T5P2K5</accession>
<dbReference type="Proteomes" id="UP000190166">
    <property type="component" value="Unassembled WGS sequence"/>
</dbReference>
<reference evidence="2 3" key="1">
    <citation type="submission" date="2017-02" db="EMBL/GenBank/DDBJ databases">
        <authorList>
            <person name="Peterson S.W."/>
        </authorList>
    </citation>
    <scope>NUCLEOTIDE SEQUENCE [LARGE SCALE GENOMIC DNA]</scope>
    <source>
        <strain evidence="2 3">DSM 18108</strain>
    </source>
</reference>
<dbReference type="AlphaFoldDB" id="A0A1T5P2K5"/>
<keyword evidence="1" id="KW-1133">Transmembrane helix</keyword>
<keyword evidence="1" id="KW-0812">Transmembrane</keyword>
<feature type="transmembrane region" description="Helical" evidence="1">
    <location>
        <begin position="187"/>
        <end position="208"/>
    </location>
</feature>
<evidence type="ECO:0000313" key="3">
    <source>
        <dbReference type="Proteomes" id="UP000190166"/>
    </source>
</evidence>
<dbReference type="RefSeq" id="WP_079470841.1">
    <property type="nucleotide sequence ID" value="NZ_FUZZ01000002.1"/>
</dbReference>
<keyword evidence="3" id="KW-1185">Reference proteome</keyword>
<protein>
    <submittedName>
        <fullName evidence="2">Uncharacterized protein</fullName>
    </submittedName>
</protein>
<dbReference type="EMBL" id="FUZZ01000002">
    <property type="protein sequence ID" value="SKD06846.1"/>
    <property type="molecule type" value="Genomic_DNA"/>
</dbReference>
<proteinExistence type="predicted"/>